<sequence length="71" mass="8138">MAMSKVDKDPFQRKIPRKLHPIGCEFKTLADAQINLFLRLNLVELSNCAMKKNFSNQYPATVASMLRLVEL</sequence>
<evidence type="ECO:0000313" key="1">
    <source>
        <dbReference type="EMBL" id="CAG8675515.1"/>
    </source>
</evidence>
<comment type="caution">
    <text evidence="1">The sequence shown here is derived from an EMBL/GenBank/DDBJ whole genome shotgun (WGS) entry which is preliminary data.</text>
</comment>
<name>A0A9N9HI14_FUNMO</name>
<dbReference type="AlphaFoldDB" id="A0A9N9HI14"/>
<organism evidence="1 2">
    <name type="scientific">Funneliformis mosseae</name>
    <name type="common">Endomycorrhizal fungus</name>
    <name type="synonym">Glomus mosseae</name>
    <dbReference type="NCBI Taxonomy" id="27381"/>
    <lineage>
        <taxon>Eukaryota</taxon>
        <taxon>Fungi</taxon>
        <taxon>Fungi incertae sedis</taxon>
        <taxon>Mucoromycota</taxon>
        <taxon>Glomeromycotina</taxon>
        <taxon>Glomeromycetes</taxon>
        <taxon>Glomerales</taxon>
        <taxon>Glomeraceae</taxon>
        <taxon>Funneliformis</taxon>
    </lineage>
</organism>
<evidence type="ECO:0000313" key="2">
    <source>
        <dbReference type="Proteomes" id="UP000789375"/>
    </source>
</evidence>
<accession>A0A9N9HI14</accession>
<proteinExistence type="predicted"/>
<dbReference type="EMBL" id="CAJVPP010006223">
    <property type="protein sequence ID" value="CAG8675515.1"/>
    <property type="molecule type" value="Genomic_DNA"/>
</dbReference>
<gene>
    <name evidence="1" type="ORF">FMOSSE_LOCUS12626</name>
</gene>
<protein>
    <submittedName>
        <fullName evidence="1">945_t:CDS:1</fullName>
    </submittedName>
</protein>
<dbReference type="Proteomes" id="UP000789375">
    <property type="component" value="Unassembled WGS sequence"/>
</dbReference>
<reference evidence="1" key="1">
    <citation type="submission" date="2021-06" db="EMBL/GenBank/DDBJ databases">
        <authorList>
            <person name="Kallberg Y."/>
            <person name="Tangrot J."/>
            <person name="Rosling A."/>
        </authorList>
    </citation>
    <scope>NUCLEOTIDE SEQUENCE</scope>
    <source>
        <strain evidence="1">87-6 pot B 2015</strain>
    </source>
</reference>
<keyword evidence="2" id="KW-1185">Reference proteome</keyword>